<evidence type="ECO:0000313" key="7">
    <source>
        <dbReference type="Proteomes" id="UP000176087"/>
    </source>
</evidence>
<dbReference type="InterPro" id="IPR045851">
    <property type="entry name" value="AMP-bd_C_sf"/>
</dbReference>
<dbReference type="Proteomes" id="UP000176087">
    <property type="component" value="Unassembled WGS sequence"/>
</dbReference>
<proteinExistence type="inferred from homology"/>
<comment type="caution">
    <text evidence="6">The sequence shown here is derived from an EMBL/GenBank/DDBJ whole genome shotgun (WGS) entry which is preliminary data.</text>
</comment>
<evidence type="ECO:0000256" key="1">
    <source>
        <dbReference type="ARBA" id="ARBA00006432"/>
    </source>
</evidence>
<dbReference type="PANTHER" id="PTHR43201">
    <property type="entry name" value="ACYL-COA SYNTHETASE"/>
    <property type="match status" value="1"/>
</dbReference>
<dbReference type="EMBL" id="LJGT01000040">
    <property type="protein sequence ID" value="OEU88256.1"/>
    <property type="molecule type" value="Genomic_DNA"/>
</dbReference>
<dbReference type="Gene3D" id="3.40.50.12780">
    <property type="entry name" value="N-terminal domain of ligase-like"/>
    <property type="match status" value="1"/>
</dbReference>
<keyword evidence="7" id="KW-1185">Reference proteome</keyword>
<dbReference type="RefSeq" id="WP_070011927.1">
    <property type="nucleotide sequence ID" value="NZ_LJGS01000041.1"/>
</dbReference>
<dbReference type="CDD" id="cd17631">
    <property type="entry name" value="FACL_FadD13-like"/>
    <property type="match status" value="1"/>
</dbReference>
<dbReference type="InterPro" id="IPR020845">
    <property type="entry name" value="AMP-binding_CS"/>
</dbReference>
<dbReference type="InterPro" id="IPR000873">
    <property type="entry name" value="AMP-dep_synth/lig_dom"/>
</dbReference>
<dbReference type="PATRIC" id="fig|933944.5.peg.3165"/>
<feature type="domain" description="AMP-dependent synthetase/ligase" evidence="4">
    <location>
        <begin position="13"/>
        <end position="357"/>
    </location>
</feature>
<dbReference type="AlphaFoldDB" id="A0A1E7JKT8"/>
<gene>
    <name evidence="6" type="ORF">AN215_19120</name>
</gene>
<dbReference type="PROSITE" id="PS00455">
    <property type="entry name" value="AMP_BINDING"/>
    <property type="match status" value="1"/>
</dbReference>
<feature type="domain" description="AMP-binding enzyme C-terminal" evidence="5">
    <location>
        <begin position="408"/>
        <end position="483"/>
    </location>
</feature>
<reference evidence="6 7" key="1">
    <citation type="journal article" date="2016" name="Front. Microbiol.">
        <title>Comparative Genomics Analysis of Streptomyces Species Reveals Their Adaptation to the Marine Environment and Their Diversity at the Genomic Level.</title>
        <authorList>
            <person name="Tian X."/>
            <person name="Zhang Z."/>
            <person name="Yang T."/>
            <person name="Chen M."/>
            <person name="Li J."/>
            <person name="Chen F."/>
            <person name="Yang J."/>
            <person name="Li W."/>
            <person name="Zhang B."/>
            <person name="Zhang Z."/>
            <person name="Wu J."/>
            <person name="Zhang C."/>
            <person name="Long L."/>
            <person name="Xiao J."/>
        </authorList>
    </citation>
    <scope>NUCLEOTIDE SEQUENCE [LARGE SCALE GENOMIC DNA]</scope>
    <source>
        <strain evidence="6 7">SCSIO 10390</strain>
    </source>
</reference>
<evidence type="ECO:0000259" key="4">
    <source>
        <dbReference type="Pfam" id="PF00501"/>
    </source>
</evidence>
<dbReference type="Pfam" id="PF13193">
    <property type="entry name" value="AMP-binding_C"/>
    <property type="match status" value="1"/>
</dbReference>
<dbReference type="PANTHER" id="PTHR43201:SF5">
    <property type="entry name" value="MEDIUM-CHAIN ACYL-COA LIGASE ACSF2, MITOCHONDRIAL"/>
    <property type="match status" value="1"/>
</dbReference>
<dbReference type="PRINTS" id="PR00154">
    <property type="entry name" value="AMPBINDING"/>
</dbReference>
<evidence type="ECO:0000313" key="6">
    <source>
        <dbReference type="EMBL" id="OEU88256.1"/>
    </source>
</evidence>
<organism evidence="6 7">
    <name type="scientific">Streptomyces abyssalis</name>
    <dbReference type="NCBI Taxonomy" id="933944"/>
    <lineage>
        <taxon>Bacteria</taxon>
        <taxon>Bacillati</taxon>
        <taxon>Actinomycetota</taxon>
        <taxon>Actinomycetes</taxon>
        <taxon>Kitasatosporales</taxon>
        <taxon>Streptomycetaceae</taxon>
        <taxon>Streptomyces</taxon>
    </lineage>
</organism>
<evidence type="ECO:0000256" key="2">
    <source>
        <dbReference type="ARBA" id="ARBA00022598"/>
    </source>
</evidence>
<dbReference type="OrthoDB" id="9803968at2"/>
<dbReference type="Gene3D" id="3.30.300.30">
    <property type="match status" value="1"/>
</dbReference>
<dbReference type="STRING" id="933944.AN215_19120"/>
<dbReference type="InterPro" id="IPR025110">
    <property type="entry name" value="AMP-bd_C"/>
</dbReference>
<dbReference type="GO" id="GO:0031956">
    <property type="term" value="F:medium-chain fatty acid-CoA ligase activity"/>
    <property type="evidence" value="ECO:0007669"/>
    <property type="project" value="TreeGrafter"/>
</dbReference>
<accession>A0A1E7JKT8</accession>
<evidence type="ECO:0000256" key="3">
    <source>
        <dbReference type="SAM" id="MobiDB-lite"/>
    </source>
</evidence>
<dbReference type="GO" id="GO:0006631">
    <property type="term" value="P:fatty acid metabolic process"/>
    <property type="evidence" value="ECO:0007669"/>
    <property type="project" value="TreeGrafter"/>
</dbReference>
<dbReference type="InterPro" id="IPR020459">
    <property type="entry name" value="AMP-binding"/>
</dbReference>
<comment type="similarity">
    <text evidence="1">Belongs to the ATP-dependent AMP-binding enzyme family.</text>
</comment>
<feature type="region of interest" description="Disordered" evidence="3">
    <location>
        <begin position="472"/>
        <end position="498"/>
    </location>
</feature>
<keyword evidence="2" id="KW-0436">Ligase</keyword>
<evidence type="ECO:0000259" key="5">
    <source>
        <dbReference type="Pfam" id="PF13193"/>
    </source>
</evidence>
<name>A0A1E7JKT8_9ACTN</name>
<sequence>MHNQGIGSWPVRRAGLSPGRTAFIHDGTPVTYAAVHERSVRLASRLRAAGVEPGDRVAYLGANHPSFAETMFATHMLGGVFVPLNFRLTAPELDYVLGHSGAYALIHAPECAVGSLTAKPPVVVSLSEYEPWLASGDFAPLDTPVSRDDPAFILYTSGTTGRPKGAVLTHANIIWNTLNLMVGLDIASDEVTLISAPLFHVAALNQTLLPTFLKGGCSVIMPGWDVDTAYDLIAEHRVTWMFGVTTMFAAFAQSPRWADADLSSLRNLMSGGAPIPGALIRTYQERGLVFCQGYGLTETSPGATWLEAAESTDRAGTAGLPCFFTDVRLVRADSTDTGPGERGEVLIKGPNVSPGYWDDPEATAAAFSEGGWFHSGDIATRDEDGYVTIVDRVKDMYISGGENVYPAEIEAALFGHPAIAGCAVIGVPDEKWGQVGRAFFTLRPGMHASPDELRSFLAGRLARYKIPARFDETDSLPRTGSGKVQKQKLRELPLPPQG</sequence>
<protein>
    <submittedName>
        <fullName evidence="6">AMP-dependent synthetase</fullName>
    </submittedName>
</protein>
<dbReference type="SUPFAM" id="SSF56801">
    <property type="entry name" value="Acetyl-CoA synthetase-like"/>
    <property type="match status" value="1"/>
</dbReference>
<dbReference type="InterPro" id="IPR042099">
    <property type="entry name" value="ANL_N_sf"/>
</dbReference>
<dbReference type="Pfam" id="PF00501">
    <property type="entry name" value="AMP-binding"/>
    <property type="match status" value="1"/>
</dbReference>